<dbReference type="AlphaFoldDB" id="A0A182JH22"/>
<dbReference type="VEuPathDB" id="VectorBase:AATE017946"/>
<protein>
    <submittedName>
        <fullName evidence="1">Uncharacterized protein</fullName>
    </submittedName>
</protein>
<evidence type="ECO:0000313" key="1">
    <source>
        <dbReference type="EnsemblMetazoa" id="AATE017946-PA.1"/>
    </source>
</evidence>
<proteinExistence type="predicted"/>
<reference evidence="1" key="1">
    <citation type="submission" date="2022-08" db="UniProtKB">
        <authorList>
            <consortium name="EnsemblMetazoa"/>
        </authorList>
    </citation>
    <scope>IDENTIFICATION</scope>
    <source>
        <strain evidence="1">EBRO</strain>
    </source>
</reference>
<accession>A0A182JH22</accession>
<dbReference type="EnsemblMetazoa" id="AATE017946-RA">
    <property type="protein sequence ID" value="AATE017946-PA.1"/>
    <property type="gene ID" value="AATE017946"/>
</dbReference>
<organism evidence="1">
    <name type="scientific">Anopheles atroparvus</name>
    <name type="common">European mosquito</name>
    <dbReference type="NCBI Taxonomy" id="41427"/>
    <lineage>
        <taxon>Eukaryota</taxon>
        <taxon>Metazoa</taxon>
        <taxon>Ecdysozoa</taxon>
        <taxon>Arthropoda</taxon>
        <taxon>Hexapoda</taxon>
        <taxon>Insecta</taxon>
        <taxon>Pterygota</taxon>
        <taxon>Neoptera</taxon>
        <taxon>Endopterygota</taxon>
        <taxon>Diptera</taxon>
        <taxon>Nematocera</taxon>
        <taxon>Culicoidea</taxon>
        <taxon>Culicidae</taxon>
        <taxon>Anophelinae</taxon>
        <taxon>Anopheles</taxon>
    </lineage>
</organism>
<sequence>MPPGRTFWNSSFALRSSSSMSRYFVCRSTLLYDEAADADEADEVVEAVDGERDGTADEVVEDVDELVWWCSAGDEEFRTRLWGRIKCNPVPCRTFIQFPDIPTSTRDATSPRHAATMNKLFCFALLFVACLASFASGQTYTRQLPCRDYTSCLCSSLPRMIAAANGRQATATLVNPTTGLSEVFDLSRPMSGALRARCARIQARPL</sequence>
<name>A0A182JH22_ANOAO</name>